<evidence type="ECO:0000313" key="2">
    <source>
        <dbReference type="Proteomes" id="UP000032141"/>
    </source>
</evidence>
<dbReference type="Proteomes" id="UP000032141">
    <property type="component" value="Chromosome C5"/>
</dbReference>
<name>A0A0D3CFD9_BRAOL</name>
<reference evidence="1 2" key="1">
    <citation type="journal article" date="2014" name="Genome Biol.">
        <title>Transcriptome and methylome profiling reveals relics of genome dominance in the mesopolyploid Brassica oleracea.</title>
        <authorList>
            <person name="Parkin I.A."/>
            <person name="Koh C."/>
            <person name="Tang H."/>
            <person name="Robinson S.J."/>
            <person name="Kagale S."/>
            <person name="Clarke W.E."/>
            <person name="Town C.D."/>
            <person name="Nixon J."/>
            <person name="Krishnakumar V."/>
            <person name="Bidwell S.L."/>
            <person name="Denoeud F."/>
            <person name="Belcram H."/>
            <person name="Links M.G."/>
            <person name="Just J."/>
            <person name="Clarke C."/>
            <person name="Bender T."/>
            <person name="Huebert T."/>
            <person name="Mason A.S."/>
            <person name="Pires J.C."/>
            <person name="Barker G."/>
            <person name="Moore J."/>
            <person name="Walley P.G."/>
            <person name="Manoli S."/>
            <person name="Batley J."/>
            <person name="Edwards D."/>
            <person name="Nelson M.N."/>
            <person name="Wang X."/>
            <person name="Paterson A.H."/>
            <person name="King G."/>
            <person name="Bancroft I."/>
            <person name="Chalhoub B."/>
            <person name="Sharpe A.G."/>
        </authorList>
    </citation>
    <scope>NUCLEOTIDE SEQUENCE</scope>
    <source>
        <strain evidence="1 2">cv. TO1000</strain>
    </source>
</reference>
<dbReference type="InterPro" id="IPR042199">
    <property type="entry name" value="AsparK_Bifunc_asparK/hSer_DH"/>
</dbReference>
<dbReference type="HOGENOM" id="CLU_2253872_0_0_1"/>
<sequence>METRFDREGRRNEAVLDSRISDRGQDVMSVTVYHRSVCNSQTCIEKQDGAEDSERVQDRLLKGIAMMKELTLGTRDYVVSFGECLLTKISCVLRGLETKGRGRP</sequence>
<accession>A0A0D3CFD9</accession>
<reference evidence="1" key="2">
    <citation type="submission" date="2015-03" db="UniProtKB">
        <authorList>
            <consortium name="EnsemblPlants"/>
        </authorList>
    </citation>
    <scope>IDENTIFICATION</scope>
</reference>
<dbReference type="AlphaFoldDB" id="A0A0D3CFD9"/>
<dbReference type="EnsemblPlants" id="Bo5g070700.1">
    <property type="protein sequence ID" value="Bo5g070700.1"/>
    <property type="gene ID" value="Bo5g070700"/>
</dbReference>
<protein>
    <submittedName>
        <fullName evidence="1">Uncharacterized protein</fullName>
    </submittedName>
</protein>
<evidence type="ECO:0000313" key="1">
    <source>
        <dbReference type="EnsemblPlants" id="Bo5g070700.1"/>
    </source>
</evidence>
<keyword evidence="2" id="KW-1185">Reference proteome</keyword>
<proteinExistence type="predicted"/>
<organism evidence="1 2">
    <name type="scientific">Brassica oleracea var. oleracea</name>
    <dbReference type="NCBI Taxonomy" id="109376"/>
    <lineage>
        <taxon>Eukaryota</taxon>
        <taxon>Viridiplantae</taxon>
        <taxon>Streptophyta</taxon>
        <taxon>Embryophyta</taxon>
        <taxon>Tracheophyta</taxon>
        <taxon>Spermatophyta</taxon>
        <taxon>Magnoliopsida</taxon>
        <taxon>eudicotyledons</taxon>
        <taxon>Gunneridae</taxon>
        <taxon>Pentapetalae</taxon>
        <taxon>rosids</taxon>
        <taxon>malvids</taxon>
        <taxon>Brassicales</taxon>
        <taxon>Brassicaceae</taxon>
        <taxon>Brassiceae</taxon>
        <taxon>Brassica</taxon>
    </lineage>
</organism>
<dbReference type="STRING" id="109376.A0A0D3CFD9"/>
<dbReference type="Gene3D" id="1.20.120.1320">
    <property type="entry name" value="Aspartokinase, catalytic domain"/>
    <property type="match status" value="1"/>
</dbReference>
<dbReference type="Gramene" id="Bo5g070700.1">
    <property type="protein sequence ID" value="Bo5g070700.1"/>
    <property type="gene ID" value="Bo5g070700"/>
</dbReference>